<evidence type="ECO:0000256" key="1">
    <source>
        <dbReference type="SAM" id="Phobius"/>
    </source>
</evidence>
<protein>
    <submittedName>
        <fullName evidence="2">Uncharacterized protein</fullName>
    </submittedName>
</protein>
<proteinExistence type="predicted"/>
<dbReference type="AlphaFoldDB" id="A0A8J2P8V2"/>
<name>A0A8J2P8V2_9HEXA</name>
<dbReference type="Proteomes" id="UP000708208">
    <property type="component" value="Unassembled WGS sequence"/>
</dbReference>
<sequence length="92" mass="10342">MGRYDSPLSIATLFLAATVVSVGLIFLFDAETERRHPNKVLAPAQLKPKEELLQEGKVHRLRVHFFLYMPPGIKCRFVFLLGPSPSMLLCSS</sequence>
<evidence type="ECO:0000313" key="2">
    <source>
        <dbReference type="EMBL" id="CAG7785127.1"/>
    </source>
</evidence>
<dbReference type="EMBL" id="CAJVCH010289811">
    <property type="protein sequence ID" value="CAG7785127.1"/>
    <property type="molecule type" value="Genomic_DNA"/>
</dbReference>
<keyword evidence="3" id="KW-1185">Reference proteome</keyword>
<evidence type="ECO:0000313" key="3">
    <source>
        <dbReference type="Proteomes" id="UP000708208"/>
    </source>
</evidence>
<organism evidence="2 3">
    <name type="scientific">Allacma fusca</name>
    <dbReference type="NCBI Taxonomy" id="39272"/>
    <lineage>
        <taxon>Eukaryota</taxon>
        <taxon>Metazoa</taxon>
        <taxon>Ecdysozoa</taxon>
        <taxon>Arthropoda</taxon>
        <taxon>Hexapoda</taxon>
        <taxon>Collembola</taxon>
        <taxon>Symphypleona</taxon>
        <taxon>Sminthuridae</taxon>
        <taxon>Allacma</taxon>
    </lineage>
</organism>
<feature type="transmembrane region" description="Helical" evidence="1">
    <location>
        <begin position="6"/>
        <end position="28"/>
    </location>
</feature>
<keyword evidence="1" id="KW-0812">Transmembrane</keyword>
<gene>
    <name evidence="2" type="ORF">AFUS01_LOCUS23771</name>
</gene>
<reference evidence="2" key="1">
    <citation type="submission" date="2021-06" db="EMBL/GenBank/DDBJ databases">
        <authorList>
            <person name="Hodson N. C."/>
            <person name="Mongue J. A."/>
            <person name="Jaron S. K."/>
        </authorList>
    </citation>
    <scope>NUCLEOTIDE SEQUENCE</scope>
</reference>
<comment type="caution">
    <text evidence="2">The sequence shown here is derived from an EMBL/GenBank/DDBJ whole genome shotgun (WGS) entry which is preliminary data.</text>
</comment>
<keyword evidence="1" id="KW-1133">Transmembrane helix</keyword>
<keyword evidence="1" id="KW-0472">Membrane</keyword>
<accession>A0A8J2P8V2</accession>